<evidence type="ECO:0000256" key="1">
    <source>
        <dbReference type="SAM" id="Phobius"/>
    </source>
</evidence>
<evidence type="ECO:0000313" key="5">
    <source>
        <dbReference type="EMBL" id="PQA86555.1"/>
    </source>
</evidence>
<sequence>MNEKTKIPADKEIVGEACAWLAQIESGSLSGADMAALREWISRSPAHAREIRAVAQLSGSLSVLSELTTPLAAASGAASSLRKSKPLRAFAAPALAALAIFAVAAVMFIAWRQPGGSAPEIYRTAIGEYRSLDLTDGTVVKLNTNTQIEVDYSKDERRVRLVNGEALFDVAKNPDRPFIVYSDAAVAEAVGTSFALRLRDQITELSVVEGAVAFFRLPETIDAATDQARQNAAKNAELLQKQARVILRAGQSLTSDDIPAKGDALDGAEIPVITQRDIQRRLSWTEGLLDFSQTPLREVVTEVTRHNDVSIEIADPALEDVKLGGIFRTGDVEPLLEALEGLGIDVERRSDGVILLHTAKTD</sequence>
<feature type="domain" description="FecR N-terminal" evidence="3">
    <location>
        <begin position="16"/>
        <end position="57"/>
    </location>
</feature>
<keyword evidence="6" id="KW-1185">Reference proteome</keyword>
<proteinExistence type="predicted"/>
<dbReference type="InterPro" id="IPR012373">
    <property type="entry name" value="Ferrdict_sens_TM"/>
</dbReference>
<evidence type="ECO:0000259" key="2">
    <source>
        <dbReference type="Pfam" id="PF04773"/>
    </source>
</evidence>
<dbReference type="Pfam" id="PF04773">
    <property type="entry name" value="FecR"/>
    <property type="match status" value="1"/>
</dbReference>
<comment type="caution">
    <text evidence="5">The sequence shown here is derived from an EMBL/GenBank/DDBJ whole genome shotgun (WGS) entry which is preliminary data.</text>
</comment>
<keyword evidence="1" id="KW-0812">Transmembrane</keyword>
<dbReference type="AlphaFoldDB" id="A0A2S7K216"/>
<dbReference type="InterPro" id="IPR006860">
    <property type="entry name" value="FecR"/>
</dbReference>
<organism evidence="5 6">
    <name type="scientific">Hyphococcus luteus</name>
    <dbReference type="NCBI Taxonomy" id="2058213"/>
    <lineage>
        <taxon>Bacteria</taxon>
        <taxon>Pseudomonadati</taxon>
        <taxon>Pseudomonadota</taxon>
        <taxon>Alphaproteobacteria</taxon>
        <taxon>Parvularculales</taxon>
        <taxon>Parvularculaceae</taxon>
        <taxon>Hyphococcus</taxon>
    </lineage>
</organism>
<feature type="domain" description="Protein FecR C-terminal" evidence="4">
    <location>
        <begin position="289"/>
        <end position="346"/>
    </location>
</feature>
<evidence type="ECO:0000259" key="3">
    <source>
        <dbReference type="Pfam" id="PF16220"/>
    </source>
</evidence>
<dbReference type="Gene3D" id="2.60.120.1440">
    <property type="match status" value="1"/>
</dbReference>
<dbReference type="PANTHER" id="PTHR30273">
    <property type="entry name" value="PERIPLASMIC SIGNAL SENSOR AND SIGMA FACTOR ACTIVATOR FECR-RELATED"/>
    <property type="match status" value="1"/>
</dbReference>
<dbReference type="Pfam" id="PF16344">
    <property type="entry name" value="FecR_C"/>
    <property type="match status" value="1"/>
</dbReference>
<evidence type="ECO:0000313" key="6">
    <source>
        <dbReference type="Proteomes" id="UP000239504"/>
    </source>
</evidence>
<dbReference type="EMBL" id="PJCH01000015">
    <property type="protein sequence ID" value="PQA86555.1"/>
    <property type="molecule type" value="Genomic_DNA"/>
</dbReference>
<dbReference type="RefSeq" id="WP_104831768.1">
    <property type="nucleotide sequence ID" value="NZ_PJCH01000015.1"/>
</dbReference>
<name>A0A2S7K216_9PROT</name>
<dbReference type="Pfam" id="PF16220">
    <property type="entry name" value="DUF4880"/>
    <property type="match status" value="1"/>
</dbReference>
<evidence type="ECO:0008006" key="7">
    <source>
        <dbReference type="Google" id="ProtNLM"/>
    </source>
</evidence>
<accession>A0A2S7K216</accession>
<feature type="domain" description="FecR protein" evidence="2">
    <location>
        <begin position="122"/>
        <end position="212"/>
    </location>
</feature>
<keyword evidence="1" id="KW-0472">Membrane</keyword>
<gene>
    <name evidence="5" type="ORF">CW354_19735</name>
</gene>
<dbReference type="InterPro" id="IPR032623">
    <property type="entry name" value="FecR_N"/>
</dbReference>
<dbReference type="InterPro" id="IPR032508">
    <property type="entry name" value="FecR_C"/>
</dbReference>
<feature type="transmembrane region" description="Helical" evidence="1">
    <location>
        <begin position="89"/>
        <end position="111"/>
    </location>
</feature>
<dbReference type="Proteomes" id="UP000239504">
    <property type="component" value="Unassembled WGS sequence"/>
</dbReference>
<dbReference type="OrthoDB" id="636724at2"/>
<dbReference type="GO" id="GO:0016989">
    <property type="term" value="F:sigma factor antagonist activity"/>
    <property type="evidence" value="ECO:0007669"/>
    <property type="project" value="TreeGrafter"/>
</dbReference>
<dbReference type="PANTHER" id="PTHR30273:SF2">
    <property type="entry name" value="PROTEIN FECR"/>
    <property type="match status" value="1"/>
</dbReference>
<protein>
    <recommendedName>
        <fullName evidence="7">FecR protein domain-containing protein</fullName>
    </recommendedName>
</protein>
<keyword evidence="1" id="KW-1133">Transmembrane helix</keyword>
<dbReference type="PIRSF" id="PIRSF018266">
    <property type="entry name" value="FecR"/>
    <property type="match status" value="1"/>
</dbReference>
<evidence type="ECO:0000259" key="4">
    <source>
        <dbReference type="Pfam" id="PF16344"/>
    </source>
</evidence>
<reference evidence="5 6" key="1">
    <citation type="submission" date="2017-12" db="EMBL/GenBank/DDBJ databases">
        <authorList>
            <person name="Hurst M.R.H."/>
        </authorList>
    </citation>
    <scope>NUCLEOTIDE SEQUENCE [LARGE SCALE GENOMIC DNA]</scope>
    <source>
        <strain evidence="5 6">SY-3-19</strain>
    </source>
</reference>
<dbReference type="Gene3D" id="3.55.50.30">
    <property type="match status" value="1"/>
</dbReference>